<dbReference type="OrthoDB" id="1470350at2759"/>
<dbReference type="Proteomes" id="UP001163046">
    <property type="component" value="Unassembled WGS sequence"/>
</dbReference>
<evidence type="ECO:0008006" key="8">
    <source>
        <dbReference type="Google" id="ProtNLM"/>
    </source>
</evidence>
<organism evidence="6 7">
    <name type="scientific">Desmophyllum pertusum</name>
    <dbReference type="NCBI Taxonomy" id="174260"/>
    <lineage>
        <taxon>Eukaryota</taxon>
        <taxon>Metazoa</taxon>
        <taxon>Cnidaria</taxon>
        <taxon>Anthozoa</taxon>
        <taxon>Hexacorallia</taxon>
        <taxon>Scleractinia</taxon>
        <taxon>Caryophylliina</taxon>
        <taxon>Caryophylliidae</taxon>
        <taxon>Desmophyllum</taxon>
    </lineage>
</organism>
<dbReference type="InterPro" id="IPR017972">
    <property type="entry name" value="Cyt_P450_CS"/>
</dbReference>
<comment type="caution">
    <text evidence="6">The sequence shown here is derived from an EMBL/GenBank/DDBJ whole genome shotgun (WGS) entry which is preliminary data.</text>
</comment>
<comment type="similarity">
    <text evidence="1 5">Belongs to the cytochrome P450 family.</text>
</comment>
<keyword evidence="5" id="KW-0503">Monooxygenase</keyword>
<dbReference type="InterPro" id="IPR039983">
    <property type="entry name" value="CYP46A1"/>
</dbReference>
<keyword evidence="3 4" id="KW-0408">Iron</keyword>
<protein>
    <recommendedName>
        <fullName evidence="8">Cytochrome P450</fullName>
    </recommendedName>
</protein>
<evidence type="ECO:0000256" key="4">
    <source>
        <dbReference type="PIRSR" id="PIRSR602403-1"/>
    </source>
</evidence>
<evidence type="ECO:0000256" key="2">
    <source>
        <dbReference type="ARBA" id="ARBA00022723"/>
    </source>
</evidence>
<dbReference type="InterPro" id="IPR002403">
    <property type="entry name" value="Cyt_P450_E_grp-IV"/>
</dbReference>
<name>A0A9W9Y969_9CNID</name>
<evidence type="ECO:0000313" key="6">
    <source>
        <dbReference type="EMBL" id="KAJ7326009.1"/>
    </source>
</evidence>
<reference evidence="6" key="1">
    <citation type="submission" date="2023-01" db="EMBL/GenBank/DDBJ databases">
        <title>Genome assembly of the deep-sea coral Lophelia pertusa.</title>
        <authorList>
            <person name="Herrera S."/>
            <person name="Cordes E."/>
        </authorList>
    </citation>
    <scope>NUCLEOTIDE SEQUENCE</scope>
    <source>
        <strain evidence="6">USNM1676648</strain>
        <tissue evidence="6">Polyp</tissue>
    </source>
</reference>
<dbReference type="GO" id="GO:0006707">
    <property type="term" value="P:cholesterol catabolic process"/>
    <property type="evidence" value="ECO:0007669"/>
    <property type="project" value="InterPro"/>
</dbReference>
<feature type="binding site" description="axial binding residue" evidence="4">
    <location>
        <position position="357"/>
    </location>
    <ligand>
        <name>heme</name>
        <dbReference type="ChEBI" id="CHEBI:30413"/>
    </ligand>
    <ligandPart>
        <name>Fe</name>
        <dbReference type="ChEBI" id="CHEBI:18248"/>
    </ligandPart>
</feature>
<dbReference type="GO" id="GO:0005506">
    <property type="term" value="F:iron ion binding"/>
    <property type="evidence" value="ECO:0007669"/>
    <property type="project" value="InterPro"/>
</dbReference>
<keyword evidence="5" id="KW-0560">Oxidoreductase</keyword>
<accession>A0A9W9Y969</accession>
<proteinExistence type="inferred from homology"/>
<dbReference type="GO" id="GO:0033781">
    <property type="term" value="F:cholesterol 24-hydroxylase activity"/>
    <property type="evidence" value="ECO:0007669"/>
    <property type="project" value="InterPro"/>
</dbReference>
<dbReference type="EMBL" id="MU827805">
    <property type="protein sequence ID" value="KAJ7326009.1"/>
    <property type="molecule type" value="Genomic_DNA"/>
</dbReference>
<dbReference type="Pfam" id="PF00067">
    <property type="entry name" value="p450"/>
    <property type="match status" value="2"/>
</dbReference>
<dbReference type="GO" id="GO:0020037">
    <property type="term" value="F:heme binding"/>
    <property type="evidence" value="ECO:0007669"/>
    <property type="project" value="InterPro"/>
</dbReference>
<dbReference type="InterPro" id="IPR036396">
    <property type="entry name" value="Cyt_P450_sf"/>
</dbReference>
<dbReference type="PANTHER" id="PTHR24293:SF0">
    <property type="entry name" value="CYP46A1 PROTEIN-RELATED"/>
    <property type="match status" value="1"/>
</dbReference>
<comment type="cofactor">
    <cofactor evidence="4">
        <name>heme</name>
        <dbReference type="ChEBI" id="CHEBI:30413"/>
    </cofactor>
</comment>
<dbReference type="PRINTS" id="PR00465">
    <property type="entry name" value="EP450IV"/>
</dbReference>
<dbReference type="PRINTS" id="PR00385">
    <property type="entry name" value="P450"/>
</dbReference>
<dbReference type="SUPFAM" id="SSF48264">
    <property type="entry name" value="Cytochrome P450"/>
    <property type="match status" value="1"/>
</dbReference>
<dbReference type="InterPro" id="IPR001128">
    <property type="entry name" value="Cyt_P450"/>
</dbReference>
<evidence type="ECO:0000256" key="1">
    <source>
        <dbReference type="ARBA" id="ARBA00010617"/>
    </source>
</evidence>
<dbReference type="Gene3D" id="1.10.630.10">
    <property type="entry name" value="Cytochrome P450"/>
    <property type="match status" value="1"/>
</dbReference>
<keyword evidence="7" id="KW-1185">Reference proteome</keyword>
<sequence length="435" mass="50205">MALVREKRTKCGLTIHQIWAELGHHYSPMFVFWFFHRPVVVITDAQLVKEVLITKNLPRDKFGYSHFSSLFGERMLGKGLLSEVSEEEWRWKRTVIDPAFHRPSLTGLMDSFTTICDSFLQRLETLDDGKTEVSMAEEFVRINLDMIAKPSTFGYQAKSKEAVRFLRGVARGLIEKRQEENKTGEDQHNDILSHILLLPQKDSRTTMDDMIDHFITFVVGGEETDSNHLTYLLAAITSHPEVEERLVAEIDEVLGSRCAVKYEDLGKLKYLDQASKEALRLHPPKPAITRMTNEKITLGDYHIPAKTSIMVDAHVLHHHIRYWDDPEKFDPDRFAPSNQSKVEHYAYIPFSLGRHTCIGMHFAHIETKMLMARLLQTFKVKLLPGQDLKQVEHLTLRPKMARGVHWSLGEHGMFLVFSQDQETDIITGVIYFTYD</sequence>
<keyword evidence="2 4" id="KW-0479">Metal-binding</keyword>
<evidence type="ECO:0000256" key="5">
    <source>
        <dbReference type="RuleBase" id="RU000461"/>
    </source>
</evidence>
<dbReference type="PROSITE" id="PS00086">
    <property type="entry name" value="CYTOCHROME_P450"/>
    <property type="match status" value="1"/>
</dbReference>
<dbReference type="AlphaFoldDB" id="A0A9W9Y969"/>
<dbReference type="PANTHER" id="PTHR24293">
    <property type="entry name" value="CYTOCHROME P450 FAMILY 46 SUBFAMILY A"/>
    <property type="match status" value="1"/>
</dbReference>
<gene>
    <name evidence="6" type="ORF">OS493_028731</name>
</gene>
<keyword evidence="4 5" id="KW-0349">Heme</keyword>
<evidence type="ECO:0000313" key="7">
    <source>
        <dbReference type="Proteomes" id="UP001163046"/>
    </source>
</evidence>
<evidence type="ECO:0000256" key="3">
    <source>
        <dbReference type="ARBA" id="ARBA00023004"/>
    </source>
</evidence>